<evidence type="ECO:0000313" key="4">
    <source>
        <dbReference type="Proteomes" id="UP000292307"/>
    </source>
</evidence>
<sequence length="283" mass="32711">MADQRILVFIPAYRCASQVTRVLDQFDDSVRRWVDTVIVVDNRSPDNTLDAAIGHARARLPSLRFIGWRNDDNYGLGGSHKAAFRYAIEQGFDYLVVLHGDDQADIRDLVPELERGSHREVDCLMGARFMPGSRLIGYSFVRTLGNRVYNLLFSAVAGRRIYDLGSGLNMYRLAAFQDFYYKTFPDDLTFNYVMLLGSYHAGQRVRFFPISWREEDQVSNVRLFRQAFKVLSLLGGFMVRRGAFLREPLRARPFERYSGQIVYRQEGQQDPARQEVQQDPARQ</sequence>
<dbReference type="InterPro" id="IPR029044">
    <property type="entry name" value="Nucleotide-diphossugar_trans"/>
</dbReference>
<feature type="domain" description="Glycosyltransferase 2-like" evidence="1">
    <location>
        <begin position="8"/>
        <end position="177"/>
    </location>
</feature>
<reference evidence="3 4" key="2">
    <citation type="submission" date="2019-02" db="EMBL/GenBank/DDBJ databases">
        <title>Draft Genome Sequences of Six Type Strains of the Genus Massilia.</title>
        <authorList>
            <person name="Miess H."/>
            <person name="Frediansyhah A."/>
            <person name="Gross H."/>
        </authorList>
    </citation>
    <scope>NUCLEOTIDE SEQUENCE [LARGE SCALE GENOMIC DNA]</scope>
    <source>
        <strain evidence="3 4">DSM 17472</strain>
    </source>
</reference>
<dbReference type="EMBL" id="CP036401">
    <property type="protein sequence ID" value="QBH99943.1"/>
    <property type="molecule type" value="Genomic_DNA"/>
</dbReference>
<reference evidence="2" key="1">
    <citation type="journal article" date="2014" name="Int. J. Syst. Evol. Microbiol.">
        <title>Complete genome sequence of Corynebacterium casei LMG S-19264T (=DSM 44701T), isolated from a smear-ripened cheese.</title>
        <authorList>
            <consortium name="US DOE Joint Genome Institute (JGI-PGF)"/>
            <person name="Walter F."/>
            <person name="Albersmeier A."/>
            <person name="Kalinowski J."/>
            <person name="Ruckert C."/>
        </authorList>
    </citation>
    <scope>NUCLEOTIDE SEQUENCE</scope>
    <source>
        <strain evidence="2">KCTC 12343</strain>
    </source>
</reference>
<protein>
    <submittedName>
        <fullName evidence="3">Glycosyltransferase family 2 protein</fullName>
    </submittedName>
</protein>
<dbReference type="AlphaFoldDB" id="A0A411WTE4"/>
<dbReference type="Gene3D" id="3.90.550.10">
    <property type="entry name" value="Spore Coat Polysaccharide Biosynthesis Protein SpsA, Chain A"/>
    <property type="match status" value="1"/>
</dbReference>
<dbReference type="SUPFAM" id="SSF53448">
    <property type="entry name" value="Nucleotide-diphospho-sugar transferases"/>
    <property type="match status" value="1"/>
</dbReference>
<dbReference type="EMBL" id="BMWV01000010">
    <property type="protein sequence ID" value="GGY55054.1"/>
    <property type="molecule type" value="Genomic_DNA"/>
</dbReference>
<dbReference type="Proteomes" id="UP000628442">
    <property type="component" value="Unassembled WGS sequence"/>
</dbReference>
<keyword evidence="4" id="KW-1185">Reference proteome</keyword>
<evidence type="ECO:0000313" key="5">
    <source>
        <dbReference type="Proteomes" id="UP000628442"/>
    </source>
</evidence>
<evidence type="ECO:0000313" key="2">
    <source>
        <dbReference type="EMBL" id="GGY55054.1"/>
    </source>
</evidence>
<evidence type="ECO:0000259" key="1">
    <source>
        <dbReference type="Pfam" id="PF00535"/>
    </source>
</evidence>
<dbReference type="InterPro" id="IPR001173">
    <property type="entry name" value="Glyco_trans_2-like"/>
</dbReference>
<dbReference type="RefSeq" id="WP_131144092.1">
    <property type="nucleotide sequence ID" value="NZ_BMWV01000010.1"/>
</dbReference>
<reference evidence="2" key="3">
    <citation type="submission" date="2022-12" db="EMBL/GenBank/DDBJ databases">
        <authorList>
            <person name="Sun Q."/>
            <person name="Kim S."/>
        </authorList>
    </citation>
    <scope>NUCLEOTIDE SEQUENCE</scope>
    <source>
        <strain evidence="2">KCTC 12343</strain>
    </source>
</reference>
<evidence type="ECO:0000313" key="3">
    <source>
        <dbReference type="EMBL" id="QBH99943.1"/>
    </source>
</evidence>
<dbReference type="Proteomes" id="UP000292307">
    <property type="component" value="Chromosome"/>
</dbReference>
<dbReference type="CDD" id="cd04179">
    <property type="entry name" value="DPM_DPG-synthase_like"/>
    <property type="match status" value="1"/>
</dbReference>
<dbReference type="PANTHER" id="PTHR48090:SF7">
    <property type="entry name" value="RFBJ PROTEIN"/>
    <property type="match status" value="1"/>
</dbReference>
<dbReference type="Pfam" id="PF00535">
    <property type="entry name" value="Glycos_transf_2"/>
    <property type="match status" value="1"/>
</dbReference>
<name>A0A411WTE4_9BURK</name>
<proteinExistence type="predicted"/>
<gene>
    <name evidence="3" type="ORF">EYF70_03105</name>
    <name evidence="2" type="ORF">GCM10007387_41880</name>
</gene>
<accession>A0A411WTE4</accession>
<dbReference type="OrthoDB" id="9802632at2"/>
<dbReference type="PANTHER" id="PTHR48090">
    <property type="entry name" value="UNDECAPRENYL-PHOSPHATE 4-DEOXY-4-FORMAMIDO-L-ARABINOSE TRANSFERASE-RELATED"/>
    <property type="match status" value="1"/>
</dbReference>
<organism evidence="2 5">
    <name type="scientific">Pseudoduganella albidiflava</name>
    <dbReference type="NCBI Taxonomy" id="321983"/>
    <lineage>
        <taxon>Bacteria</taxon>
        <taxon>Pseudomonadati</taxon>
        <taxon>Pseudomonadota</taxon>
        <taxon>Betaproteobacteria</taxon>
        <taxon>Burkholderiales</taxon>
        <taxon>Oxalobacteraceae</taxon>
        <taxon>Telluria group</taxon>
        <taxon>Pseudoduganella</taxon>
    </lineage>
</organism>
<dbReference type="InterPro" id="IPR050256">
    <property type="entry name" value="Glycosyltransferase_2"/>
</dbReference>